<keyword evidence="5" id="KW-0001">2Fe-2S</keyword>
<dbReference type="GO" id="GO:0051539">
    <property type="term" value="F:4 iron, 4 sulfur cluster binding"/>
    <property type="evidence" value="ECO:0007669"/>
    <property type="project" value="UniProtKB-KW"/>
</dbReference>
<dbReference type="SFLD" id="SFLDG01060">
    <property type="entry name" value="BATS_domain_containing"/>
    <property type="match status" value="1"/>
</dbReference>
<proteinExistence type="predicted"/>
<evidence type="ECO:0000256" key="9">
    <source>
        <dbReference type="ARBA" id="ARBA00023014"/>
    </source>
</evidence>
<feature type="domain" description="Radical SAM core" evidence="11">
    <location>
        <begin position="24"/>
        <end position="245"/>
    </location>
</feature>
<evidence type="ECO:0000256" key="7">
    <source>
        <dbReference type="ARBA" id="ARBA00022756"/>
    </source>
</evidence>
<dbReference type="SUPFAM" id="SSF102114">
    <property type="entry name" value="Radical SAM enzymes"/>
    <property type="match status" value="1"/>
</dbReference>
<gene>
    <name evidence="12" type="ORF">SBF1_110005</name>
</gene>
<protein>
    <recommendedName>
        <fullName evidence="2">biotin synthase</fullName>
        <ecNumber evidence="2">2.8.1.6</ecNumber>
    </recommendedName>
</protein>
<dbReference type="Proteomes" id="UP000238916">
    <property type="component" value="Unassembled WGS sequence"/>
</dbReference>
<evidence type="ECO:0000256" key="1">
    <source>
        <dbReference type="ARBA" id="ARBA00004942"/>
    </source>
</evidence>
<keyword evidence="9" id="KW-0411">Iron-sulfur</keyword>
<dbReference type="InterPro" id="IPR002684">
    <property type="entry name" value="Biotin_synth/BioAB"/>
</dbReference>
<evidence type="ECO:0000256" key="8">
    <source>
        <dbReference type="ARBA" id="ARBA00023004"/>
    </source>
</evidence>
<dbReference type="GO" id="GO:0009102">
    <property type="term" value="P:biotin biosynthetic process"/>
    <property type="evidence" value="ECO:0007669"/>
    <property type="project" value="UniProtKB-UniPathway"/>
</dbReference>
<organism evidence="12 13">
    <name type="scientific">Candidatus Desulfosporosinus infrequens</name>
    <dbReference type="NCBI Taxonomy" id="2043169"/>
    <lineage>
        <taxon>Bacteria</taxon>
        <taxon>Bacillati</taxon>
        <taxon>Bacillota</taxon>
        <taxon>Clostridia</taxon>
        <taxon>Eubacteriales</taxon>
        <taxon>Desulfitobacteriaceae</taxon>
        <taxon>Desulfosporosinus</taxon>
    </lineage>
</organism>
<dbReference type="PANTHER" id="PTHR22976:SF2">
    <property type="entry name" value="BIOTIN SYNTHASE, MITOCHONDRIAL"/>
    <property type="match status" value="1"/>
</dbReference>
<dbReference type="Gene3D" id="3.20.20.70">
    <property type="entry name" value="Aldolase class I"/>
    <property type="match status" value="1"/>
</dbReference>
<evidence type="ECO:0000256" key="6">
    <source>
        <dbReference type="ARBA" id="ARBA00022723"/>
    </source>
</evidence>
<dbReference type="InterPro" id="IPR058240">
    <property type="entry name" value="rSAM_sf"/>
</dbReference>
<dbReference type="OrthoDB" id="9775764at2"/>
<dbReference type="InterPro" id="IPR007197">
    <property type="entry name" value="rSAM"/>
</dbReference>
<dbReference type="PANTHER" id="PTHR22976">
    <property type="entry name" value="BIOTIN SYNTHASE"/>
    <property type="match status" value="1"/>
</dbReference>
<keyword evidence="4" id="KW-0949">S-adenosyl-L-methionine</keyword>
<keyword evidence="3" id="KW-0004">4Fe-4S</keyword>
<dbReference type="GO" id="GO:0004076">
    <property type="term" value="F:biotin synthase activity"/>
    <property type="evidence" value="ECO:0007669"/>
    <property type="project" value="UniProtKB-EC"/>
</dbReference>
<dbReference type="AlphaFoldDB" id="A0A2U3JX75"/>
<sequence>MTDKLRDLFRLDSSVLFKNAQEIAKTKKSIYCSPNIVNGSCKTVPSCRHCKWEHMKAANPDFYKKRTLKEIKARTQVLVEAGVQRVFLASGWMGYKVPEFYYDCIQSIKEDSNLDVYGLFGAINGKSLVNLKRAGMDGYLCGLESPNEAIYKRFRPAGDTLTDRIMALKTARDINLKIWSGFLVGLGETDEDVIVGLEILRELDPESLSILPFTPFPNTEMWEENPANPLKWARIMASARIYLPKPDLFSDQTSGFYQGYGILGGANGFYAFPDKKSLSRPVQGARA</sequence>
<evidence type="ECO:0000256" key="5">
    <source>
        <dbReference type="ARBA" id="ARBA00022714"/>
    </source>
</evidence>
<dbReference type="SMART" id="SM00729">
    <property type="entry name" value="Elp3"/>
    <property type="match status" value="1"/>
</dbReference>
<evidence type="ECO:0000256" key="4">
    <source>
        <dbReference type="ARBA" id="ARBA00022691"/>
    </source>
</evidence>
<evidence type="ECO:0000313" key="12">
    <source>
        <dbReference type="EMBL" id="SPF31880.1"/>
    </source>
</evidence>
<dbReference type="Pfam" id="PF04055">
    <property type="entry name" value="Radical_SAM"/>
    <property type="match status" value="1"/>
</dbReference>
<evidence type="ECO:0000256" key="10">
    <source>
        <dbReference type="ARBA" id="ARBA00051157"/>
    </source>
</evidence>
<dbReference type="SFLD" id="SFLDS00029">
    <property type="entry name" value="Radical_SAM"/>
    <property type="match status" value="1"/>
</dbReference>
<dbReference type="InterPro" id="IPR006638">
    <property type="entry name" value="Elp3/MiaA/NifB-like_rSAM"/>
</dbReference>
<dbReference type="CDD" id="cd01335">
    <property type="entry name" value="Radical_SAM"/>
    <property type="match status" value="1"/>
</dbReference>
<dbReference type="PROSITE" id="PS51918">
    <property type="entry name" value="RADICAL_SAM"/>
    <property type="match status" value="1"/>
</dbReference>
<reference evidence="13" key="1">
    <citation type="submission" date="2018-02" db="EMBL/GenBank/DDBJ databases">
        <authorList>
            <person name="Hausmann B."/>
        </authorList>
    </citation>
    <scope>NUCLEOTIDE SEQUENCE [LARGE SCALE GENOMIC DNA]</scope>
    <source>
        <strain evidence="13">Peat soil MAG SbF1</strain>
    </source>
</reference>
<keyword evidence="8" id="KW-0408">Iron</keyword>
<comment type="catalytic activity">
    <reaction evidence="10">
        <text>(4R,5S)-dethiobiotin + (sulfur carrier)-SH + 2 reduced [2Fe-2S]-[ferredoxin] + 2 S-adenosyl-L-methionine = (sulfur carrier)-H + biotin + 2 5'-deoxyadenosine + 2 L-methionine + 2 oxidized [2Fe-2S]-[ferredoxin]</text>
        <dbReference type="Rhea" id="RHEA:22060"/>
        <dbReference type="Rhea" id="RHEA-COMP:10000"/>
        <dbReference type="Rhea" id="RHEA-COMP:10001"/>
        <dbReference type="Rhea" id="RHEA-COMP:14737"/>
        <dbReference type="Rhea" id="RHEA-COMP:14739"/>
        <dbReference type="ChEBI" id="CHEBI:17319"/>
        <dbReference type="ChEBI" id="CHEBI:29917"/>
        <dbReference type="ChEBI" id="CHEBI:33737"/>
        <dbReference type="ChEBI" id="CHEBI:33738"/>
        <dbReference type="ChEBI" id="CHEBI:57586"/>
        <dbReference type="ChEBI" id="CHEBI:57844"/>
        <dbReference type="ChEBI" id="CHEBI:59789"/>
        <dbReference type="ChEBI" id="CHEBI:64428"/>
        <dbReference type="ChEBI" id="CHEBI:149473"/>
        <dbReference type="EC" id="2.8.1.6"/>
    </reaction>
</comment>
<dbReference type="EC" id="2.8.1.6" evidence="2"/>
<accession>A0A2U3JX75</accession>
<dbReference type="GO" id="GO:0051537">
    <property type="term" value="F:2 iron, 2 sulfur cluster binding"/>
    <property type="evidence" value="ECO:0007669"/>
    <property type="project" value="UniProtKB-KW"/>
</dbReference>
<evidence type="ECO:0000256" key="2">
    <source>
        <dbReference type="ARBA" id="ARBA00012236"/>
    </source>
</evidence>
<keyword evidence="7" id="KW-0093">Biotin biosynthesis</keyword>
<dbReference type="UniPathway" id="UPA00078">
    <property type="reaction ID" value="UER00162"/>
</dbReference>
<evidence type="ECO:0000313" key="13">
    <source>
        <dbReference type="Proteomes" id="UP000238916"/>
    </source>
</evidence>
<evidence type="ECO:0000256" key="3">
    <source>
        <dbReference type="ARBA" id="ARBA00022485"/>
    </source>
</evidence>
<comment type="pathway">
    <text evidence="1">Cofactor biosynthesis; biotin biosynthesis; biotin from 7,8-diaminononanoate: step 2/2.</text>
</comment>
<dbReference type="EMBL" id="OMOF01000013">
    <property type="protein sequence ID" value="SPF31880.1"/>
    <property type="molecule type" value="Genomic_DNA"/>
</dbReference>
<dbReference type="GO" id="GO:0046872">
    <property type="term" value="F:metal ion binding"/>
    <property type="evidence" value="ECO:0007669"/>
    <property type="project" value="UniProtKB-KW"/>
</dbReference>
<evidence type="ECO:0000259" key="11">
    <source>
        <dbReference type="PROSITE" id="PS51918"/>
    </source>
</evidence>
<name>A0A2U3JX75_9FIRM</name>
<keyword evidence="6" id="KW-0479">Metal-binding</keyword>
<dbReference type="InterPro" id="IPR013785">
    <property type="entry name" value="Aldolase_TIM"/>
</dbReference>